<dbReference type="AlphaFoldDB" id="A0A0H4HYA6"/>
<proteinExistence type="predicted"/>
<dbReference type="Proteomes" id="UP000036406">
    <property type="component" value="Chromosome"/>
</dbReference>
<name>A0A0H4HYA6_9GAMM</name>
<gene>
    <name evidence="1" type="ORF">ABA45_03880</name>
</gene>
<accession>A0A0H4HYA6</accession>
<evidence type="ECO:0000313" key="2">
    <source>
        <dbReference type="Proteomes" id="UP000036406"/>
    </source>
</evidence>
<reference evidence="1 2" key="1">
    <citation type="submission" date="2015-05" db="EMBL/GenBank/DDBJ databases">
        <title>Complete genome of Marinobacter psychrophilus strain 20041T isolated from sea-ice of the Canadian Basin.</title>
        <authorList>
            <person name="Song L."/>
            <person name="Ren L."/>
            <person name="Yu Y."/>
            <person name="Wang X."/>
        </authorList>
    </citation>
    <scope>NUCLEOTIDE SEQUENCE [LARGE SCALE GENOMIC DNA]</scope>
    <source>
        <strain evidence="1 2">20041</strain>
    </source>
</reference>
<organism evidence="1 2">
    <name type="scientific">Marinobacter psychrophilus</name>
    <dbReference type="NCBI Taxonomy" id="330734"/>
    <lineage>
        <taxon>Bacteria</taxon>
        <taxon>Pseudomonadati</taxon>
        <taxon>Pseudomonadota</taxon>
        <taxon>Gammaproteobacteria</taxon>
        <taxon>Pseudomonadales</taxon>
        <taxon>Marinobacteraceae</taxon>
        <taxon>Marinobacter</taxon>
    </lineage>
</organism>
<dbReference type="EMBL" id="CP011494">
    <property type="protein sequence ID" value="AKO51671.1"/>
    <property type="molecule type" value="Genomic_DNA"/>
</dbReference>
<dbReference type="KEGG" id="mpq:ABA45_03880"/>
<dbReference type="STRING" id="330734.ABA45_03880"/>
<dbReference type="PATRIC" id="fig|330734.3.peg.837"/>
<protein>
    <submittedName>
        <fullName evidence="1">Uncharacterized protein</fullName>
    </submittedName>
</protein>
<keyword evidence="2" id="KW-1185">Reference proteome</keyword>
<sequence length="77" mass="8773">MREGMSSAIPFIFPPFITAPNTPPIVAVMVVAYVQSVDWLFSATLRRAAGRETTFVGWGVMEYRFSFHKKPHNRISR</sequence>
<evidence type="ECO:0000313" key="1">
    <source>
        <dbReference type="EMBL" id="AKO51671.1"/>
    </source>
</evidence>